<dbReference type="EMBL" id="UINC01015126">
    <property type="protein sequence ID" value="SVA63936.1"/>
    <property type="molecule type" value="Genomic_DNA"/>
</dbReference>
<dbReference type="Pfam" id="PF02286">
    <property type="entry name" value="Dehydratase_LU"/>
    <property type="match status" value="1"/>
</dbReference>
<dbReference type="Gene3D" id="3.20.20.350">
    <property type="entry name" value="Diol/glycerol dehydratase, large subunit"/>
    <property type="match status" value="1"/>
</dbReference>
<dbReference type="GO" id="GO:0016836">
    <property type="term" value="F:hydro-lyase activity"/>
    <property type="evidence" value="ECO:0007669"/>
    <property type="project" value="InterPro"/>
</dbReference>
<protein>
    <recommendedName>
        <fullName evidence="1">Diol/glycerol dehydratase large subunit domain-containing protein</fullName>
    </recommendedName>
</protein>
<evidence type="ECO:0000259" key="1">
    <source>
        <dbReference type="Pfam" id="PF02286"/>
    </source>
</evidence>
<dbReference type="InterPro" id="IPR036999">
    <property type="entry name" value="Diol/glycerol_deHase_lsu_sf"/>
</dbReference>
<dbReference type="GO" id="GO:0031419">
    <property type="term" value="F:cobalamin binding"/>
    <property type="evidence" value="ECO:0007669"/>
    <property type="project" value="InterPro"/>
</dbReference>
<feature type="domain" description="Diol/glycerol dehydratase large subunit" evidence="1">
    <location>
        <begin position="19"/>
        <end position="92"/>
    </location>
</feature>
<proteinExistence type="predicted"/>
<reference evidence="2" key="1">
    <citation type="submission" date="2018-05" db="EMBL/GenBank/DDBJ databases">
        <authorList>
            <person name="Lanie J.A."/>
            <person name="Ng W.-L."/>
            <person name="Kazmierczak K.M."/>
            <person name="Andrzejewski T.M."/>
            <person name="Davidsen T.M."/>
            <person name="Wayne K.J."/>
            <person name="Tettelin H."/>
            <person name="Glass J.I."/>
            <person name="Rusch D."/>
            <person name="Podicherti R."/>
            <person name="Tsui H.-C.T."/>
            <person name="Winkler M.E."/>
        </authorList>
    </citation>
    <scope>NUCLEOTIDE SEQUENCE</scope>
</reference>
<name>A0A381XGR1_9ZZZZ</name>
<organism evidence="2">
    <name type="scientific">marine metagenome</name>
    <dbReference type="NCBI Taxonomy" id="408172"/>
    <lineage>
        <taxon>unclassified sequences</taxon>
        <taxon>metagenomes</taxon>
        <taxon>ecological metagenomes</taxon>
    </lineage>
</organism>
<feature type="non-terminal residue" evidence="2">
    <location>
        <position position="93"/>
    </location>
</feature>
<dbReference type="InterPro" id="IPR003206">
    <property type="entry name" value="Diol/glycerol_deHydtase_lsu"/>
</dbReference>
<dbReference type="InterPro" id="IPR016176">
    <property type="entry name" value="Cbl-dep_enz_cat"/>
</dbReference>
<sequence>MKDERAVGSGNCDPIVGRRSRRFEILSERDVNRDTYVHEWADAGLIIVGSPNDPEPGIRIDGDGVAEMDGRSRDQFDMIDRFIVANAIDTQIA</sequence>
<accession>A0A381XGR1</accession>
<dbReference type="SUPFAM" id="SSF51703">
    <property type="entry name" value="Cobalamin (vitamin B12)-dependent enzymes"/>
    <property type="match status" value="1"/>
</dbReference>
<dbReference type="AlphaFoldDB" id="A0A381XGR1"/>
<evidence type="ECO:0000313" key="2">
    <source>
        <dbReference type="EMBL" id="SVA63936.1"/>
    </source>
</evidence>
<gene>
    <name evidence="2" type="ORF">METZ01_LOCUS116790</name>
</gene>